<evidence type="ECO:0000313" key="1">
    <source>
        <dbReference type="EMBL" id="CAH4035019.1"/>
    </source>
</evidence>
<sequence length="85" mass="9150">MNFLANGGSLAKSCKAVFKTTATITEMNLKPLAYPAPPTKILKCPQVILKDDLCRRLPTGNVKVQSGYSKETECMTTAGVTLRSS</sequence>
<gene>
    <name evidence="1" type="ORF">PIBRA_LOCUS11131</name>
</gene>
<name>A0A9P0TUF7_PIEBR</name>
<dbReference type="EMBL" id="CALOZG010000042">
    <property type="protein sequence ID" value="CAH4035019.1"/>
    <property type="molecule type" value="Genomic_DNA"/>
</dbReference>
<organism evidence="1 2">
    <name type="scientific">Pieris brassicae</name>
    <name type="common">White butterfly</name>
    <name type="synonym">Large white butterfly</name>
    <dbReference type="NCBI Taxonomy" id="7116"/>
    <lineage>
        <taxon>Eukaryota</taxon>
        <taxon>Metazoa</taxon>
        <taxon>Ecdysozoa</taxon>
        <taxon>Arthropoda</taxon>
        <taxon>Hexapoda</taxon>
        <taxon>Insecta</taxon>
        <taxon>Pterygota</taxon>
        <taxon>Neoptera</taxon>
        <taxon>Endopterygota</taxon>
        <taxon>Lepidoptera</taxon>
        <taxon>Glossata</taxon>
        <taxon>Ditrysia</taxon>
        <taxon>Papilionoidea</taxon>
        <taxon>Pieridae</taxon>
        <taxon>Pierinae</taxon>
        <taxon>Pieris</taxon>
    </lineage>
</organism>
<reference evidence="1" key="1">
    <citation type="submission" date="2022-05" db="EMBL/GenBank/DDBJ databases">
        <authorList>
            <person name="Okamura Y."/>
        </authorList>
    </citation>
    <scope>NUCLEOTIDE SEQUENCE</scope>
</reference>
<accession>A0A9P0TUF7</accession>
<dbReference type="Proteomes" id="UP001152562">
    <property type="component" value="Unassembled WGS sequence"/>
</dbReference>
<proteinExistence type="predicted"/>
<keyword evidence="2" id="KW-1185">Reference proteome</keyword>
<protein>
    <submittedName>
        <fullName evidence="1">Uncharacterized protein</fullName>
    </submittedName>
</protein>
<evidence type="ECO:0000313" key="2">
    <source>
        <dbReference type="Proteomes" id="UP001152562"/>
    </source>
</evidence>
<comment type="caution">
    <text evidence="1">The sequence shown here is derived from an EMBL/GenBank/DDBJ whole genome shotgun (WGS) entry which is preliminary data.</text>
</comment>
<dbReference type="AlphaFoldDB" id="A0A9P0TUF7"/>